<proteinExistence type="predicted"/>
<dbReference type="InterPro" id="IPR029045">
    <property type="entry name" value="ClpP/crotonase-like_dom_sf"/>
</dbReference>
<name>A0A9X4MQS0_STRSU</name>
<dbReference type="AlphaFoldDB" id="A0A9X4MQS0"/>
<evidence type="ECO:0000313" key="2">
    <source>
        <dbReference type="Proteomes" id="UP001152877"/>
    </source>
</evidence>
<dbReference type="NCBIfam" id="NF045542">
    <property type="entry name" value="Clp_rel_HeadMat"/>
    <property type="match status" value="1"/>
</dbReference>
<dbReference type="GO" id="GO:0008233">
    <property type="term" value="F:peptidase activity"/>
    <property type="evidence" value="ECO:0007669"/>
    <property type="project" value="UniProtKB-KW"/>
</dbReference>
<reference evidence="1" key="1">
    <citation type="submission" date="2022-07" db="EMBL/GenBank/DDBJ databases">
        <title>Whole Genome Sequencing of Streptococcus suis.</title>
        <authorList>
            <person name="Dai X."/>
            <person name="Huang J."/>
            <person name="Wang L."/>
        </authorList>
    </citation>
    <scope>NUCLEOTIDE SEQUENCE</scope>
    <source>
        <strain evidence="1">HDJ11</strain>
    </source>
</reference>
<keyword evidence="1" id="KW-0645">Protease</keyword>
<dbReference type="InterPro" id="IPR023562">
    <property type="entry name" value="ClpP/TepA"/>
</dbReference>
<accession>A0A9X4MQS0</accession>
<dbReference type="SUPFAM" id="SSF52096">
    <property type="entry name" value="ClpP/crotonase"/>
    <property type="match status" value="1"/>
</dbReference>
<dbReference type="GO" id="GO:0006508">
    <property type="term" value="P:proteolysis"/>
    <property type="evidence" value="ECO:0007669"/>
    <property type="project" value="UniProtKB-KW"/>
</dbReference>
<dbReference type="Proteomes" id="UP001152877">
    <property type="component" value="Unassembled WGS sequence"/>
</dbReference>
<gene>
    <name evidence="1" type="ORF">NOL11_01350</name>
</gene>
<dbReference type="CDD" id="cd07016">
    <property type="entry name" value="S14_ClpP_1"/>
    <property type="match status" value="1"/>
</dbReference>
<dbReference type="Gene3D" id="3.90.226.10">
    <property type="entry name" value="2-enoyl-CoA Hydratase, Chain A, domain 1"/>
    <property type="match status" value="1"/>
</dbReference>
<dbReference type="Pfam" id="PF00574">
    <property type="entry name" value="CLP_protease"/>
    <property type="match status" value="1"/>
</dbReference>
<protein>
    <submittedName>
        <fullName evidence="1">Clp protease ClpP</fullName>
    </submittedName>
</protein>
<evidence type="ECO:0000313" key="1">
    <source>
        <dbReference type="EMBL" id="MDG4515624.1"/>
    </source>
</evidence>
<keyword evidence="1" id="KW-0378">Hydrolase</keyword>
<comment type="caution">
    <text evidence="1">The sequence shown here is derived from an EMBL/GenBank/DDBJ whole genome shotgun (WGS) entry which is preliminary data.</text>
</comment>
<dbReference type="RefSeq" id="WP_277943696.1">
    <property type="nucleotide sequence ID" value="NZ_JANFMI010000003.1"/>
</dbReference>
<dbReference type="EMBL" id="JANFMI010000003">
    <property type="protein sequence ID" value="MDG4515624.1"/>
    <property type="molecule type" value="Genomic_DNA"/>
</dbReference>
<organism evidence="1 2">
    <name type="scientific">Streptococcus suis</name>
    <dbReference type="NCBI Taxonomy" id="1307"/>
    <lineage>
        <taxon>Bacteria</taxon>
        <taxon>Bacillati</taxon>
        <taxon>Bacillota</taxon>
        <taxon>Bacilli</taxon>
        <taxon>Lactobacillales</taxon>
        <taxon>Streptococcaceae</taxon>
        <taxon>Streptococcus</taxon>
    </lineage>
</organism>
<sequence length="224" mass="25148">MKRSNSSEIVYGFLALRKAMKISTKKEVAPKSSNVIKFAKKSLDLSKFKNSIQSETRPGKLYFTLEGAILDQENCICVRNLKKEIEKHQALTEIEITLTTYGGDLFEGIALKNYLKKRPESITILVKDIVASAGSVMAMGADTIKMYSDSELMIHNPWTFTSGNAVQLRKVAGDLEKAQVSIEEAYLTRFSATRNKLKTLLDEETWLSPSQAIQYNLADQEIKI</sequence>